<dbReference type="KEGG" id="slan:GV829_08570"/>
<keyword evidence="5" id="KW-0418">Kinase</keyword>
<dbReference type="Proteomes" id="UP000503018">
    <property type="component" value="Chromosome"/>
</dbReference>
<proteinExistence type="predicted"/>
<dbReference type="PANTHER" id="PTHR45453:SF1">
    <property type="entry name" value="PHOSPHATE REGULON SENSOR PROTEIN PHOR"/>
    <property type="match status" value="1"/>
</dbReference>
<evidence type="ECO:0000256" key="6">
    <source>
        <dbReference type="ARBA" id="ARBA00023012"/>
    </source>
</evidence>
<evidence type="ECO:0000256" key="7">
    <source>
        <dbReference type="ARBA" id="ARBA00023136"/>
    </source>
</evidence>
<dbReference type="Pfam" id="PF02518">
    <property type="entry name" value="HATPase_c"/>
    <property type="match status" value="1"/>
</dbReference>
<dbReference type="GO" id="GO:0005886">
    <property type="term" value="C:plasma membrane"/>
    <property type="evidence" value="ECO:0007669"/>
    <property type="project" value="TreeGrafter"/>
</dbReference>
<keyword evidence="7 8" id="KW-0472">Membrane</keyword>
<dbReference type="InterPro" id="IPR050351">
    <property type="entry name" value="BphY/WalK/GraS-like"/>
</dbReference>
<dbReference type="PANTHER" id="PTHR45453">
    <property type="entry name" value="PHOSPHATE REGULON SENSOR PROTEIN PHOR"/>
    <property type="match status" value="1"/>
</dbReference>
<dbReference type="SUPFAM" id="SSF47384">
    <property type="entry name" value="Homodimeric domain of signal transducing histidine kinase"/>
    <property type="match status" value="1"/>
</dbReference>
<organism evidence="11 12">
    <name type="scientific">Sphingomonas lacunae</name>
    <dbReference type="NCBI Taxonomy" id="2698828"/>
    <lineage>
        <taxon>Bacteria</taxon>
        <taxon>Pseudomonadati</taxon>
        <taxon>Pseudomonadota</taxon>
        <taxon>Alphaproteobacteria</taxon>
        <taxon>Sphingomonadales</taxon>
        <taxon>Sphingomonadaceae</taxon>
        <taxon>Sphingomonas</taxon>
    </lineage>
</organism>
<keyword evidence="8" id="KW-1133">Transmembrane helix</keyword>
<dbReference type="InterPro" id="IPR036097">
    <property type="entry name" value="HisK_dim/P_sf"/>
</dbReference>
<dbReference type="InterPro" id="IPR003661">
    <property type="entry name" value="HisK_dim/P_dom"/>
</dbReference>
<accession>A0A6M4ATU6</accession>
<dbReference type="GO" id="GO:0000155">
    <property type="term" value="F:phosphorelay sensor kinase activity"/>
    <property type="evidence" value="ECO:0007669"/>
    <property type="project" value="InterPro"/>
</dbReference>
<keyword evidence="3" id="KW-0597">Phosphoprotein</keyword>
<evidence type="ECO:0000259" key="10">
    <source>
        <dbReference type="PROSITE" id="PS50109"/>
    </source>
</evidence>
<dbReference type="FunFam" id="3.30.565.10:FF:000006">
    <property type="entry name" value="Sensor histidine kinase WalK"/>
    <property type="match status" value="1"/>
</dbReference>
<keyword evidence="9" id="KW-0732">Signal</keyword>
<evidence type="ECO:0000256" key="1">
    <source>
        <dbReference type="ARBA" id="ARBA00000085"/>
    </source>
</evidence>
<evidence type="ECO:0000256" key="8">
    <source>
        <dbReference type="SAM" id="Phobius"/>
    </source>
</evidence>
<keyword evidence="12" id="KW-1185">Reference proteome</keyword>
<dbReference type="CDD" id="cd00082">
    <property type="entry name" value="HisKA"/>
    <property type="match status" value="1"/>
</dbReference>
<evidence type="ECO:0000256" key="2">
    <source>
        <dbReference type="ARBA" id="ARBA00012438"/>
    </source>
</evidence>
<feature type="chain" id="PRO_5026760027" description="histidine kinase" evidence="9">
    <location>
        <begin position="23"/>
        <end position="409"/>
    </location>
</feature>
<evidence type="ECO:0000256" key="3">
    <source>
        <dbReference type="ARBA" id="ARBA00022553"/>
    </source>
</evidence>
<feature type="transmembrane region" description="Helical" evidence="8">
    <location>
        <begin position="32"/>
        <end position="52"/>
    </location>
</feature>
<dbReference type="InterPro" id="IPR003594">
    <property type="entry name" value="HATPase_dom"/>
</dbReference>
<evidence type="ECO:0000256" key="4">
    <source>
        <dbReference type="ARBA" id="ARBA00022679"/>
    </source>
</evidence>
<name>A0A6M4ATU6_9SPHN</name>
<comment type="catalytic activity">
    <reaction evidence="1">
        <text>ATP + protein L-histidine = ADP + protein N-phospho-L-histidine.</text>
        <dbReference type="EC" id="2.7.13.3"/>
    </reaction>
</comment>
<evidence type="ECO:0000313" key="11">
    <source>
        <dbReference type="EMBL" id="QJQ32495.1"/>
    </source>
</evidence>
<sequence>MTRLPALLIAALVMLLAGTAVALSVSADWIGIVVMMIAGLVAIGVMATNQLMPVAEPAVTMVSGDDRPLEDQPRFAAFIDAISVPLLLVKDARVMIANNAARGLLGDFITGVDVRSAVRHPAAADRLANLDRTDPATIATPIDLIGIGGPGARWEMRTMLLEDGSCLVALTDHSGRDAIERMRADFVANASHELRTPLAAILGFVETLSDPAAGGDAEVRQRFLGVIDKEARRMQQLVEDLLSMSRIEASKSQAPTERLEWGALIRQVVAELTAAGDKRAADVRMELGPAAPILADPAQMSQLLHNIIGNAMKYGRAGTPVTVRLGFVGGQMAELAVSDESEGIAPEHLPRLTERFYRVDSARSRSLGGTGLGLAIVKHVVERHRGRLDIDSVVGVGTTVKVRLPLITD</sequence>
<keyword evidence="8" id="KW-0812">Transmembrane</keyword>
<feature type="domain" description="Histidine kinase" evidence="10">
    <location>
        <begin position="189"/>
        <end position="408"/>
    </location>
</feature>
<keyword evidence="4" id="KW-0808">Transferase</keyword>
<dbReference type="RefSeq" id="WP_169945813.1">
    <property type="nucleotide sequence ID" value="NZ_CP053015.1"/>
</dbReference>
<evidence type="ECO:0000256" key="5">
    <source>
        <dbReference type="ARBA" id="ARBA00022777"/>
    </source>
</evidence>
<dbReference type="SMART" id="SM00387">
    <property type="entry name" value="HATPase_c"/>
    <property type="match status" value="1"/>
</dbReference>
<evidence type="ECO:0000313" key="12">
    <source>
        <dbReference type="Proteomes" id="UP000503018"/>
    </source>
</evidence>
<dbReference type="SMART" id="SM00388">
    <property type="entry name" value="HisKA"/>
    <property type="match status" value="1"/>
</dbReference>
<dbReference type="GO" id="GO:0004721">
    <property type="term" value="F:phosphoprotein phosphatase activity"/>
    <property type="evidence" value="ECO:0007669"/>
    <property type="project" value="TreeGrafter"/>
</dbReference>
<dbReference type="EC" id="2.7.13.3" evidence="2"/>
<dbReference type="Gene3D" id="3.30.565.10">
    <property type="entry name" value="Histidine kinase-like ATPase, C-terminal domain"/>
    <property type="match status" value="1"/>
</dbReference>
<dbReference type="SUPFAM" id="SSF55874">
    <property type="entry name" value="ATPase domain of HSP90 chaperone/DNA topoisomerase II/histidine kinase"/>
    <property type="match status" value="1"/>
</dbReference>
<gene>
    <name evidence="11" type="ORF">GV829_08570</name>
</gene>
<dbReference type="AlphaFoldDB" id="A0A6M4ATU6"/>
<dbReference type="Gene3D" id="1.10.287.130">
    <property type="match status" value="1"/>
</dbReference>
<protein>
    <recommendedName>
        <fullName evidence="2">histidine kinase</fullName>
        <ecNumber evidence="2">2.7.13.3</ecNumber>
    </recommendedName>
</protein>
<evidence type="ECO:0000256" key="9">
    <source>
        <dbReference type="SAM" id="SignalP"/>
    </source>
</evidence>
<dbReference type="Pfam" id="PF00512">
    <property type="entry name" value="HisKA"/>
    <property type="match status" value="1"/>
</dbReference>
<dbReference type="PRINTS" id="PR00344">
    <property type="entry name" value="BCTRLSENSOR"/>
</dbReference>
<dbReference type="GO" id="GO:0016036">
    <property type="term" value="P:cellular response to phosphate starvation"/>
    <property type="evidence" value="ECO:0007669"/>
    <property type="project" value="TreeGrafter"/>
</dbReference>
<reference evidence="11 12" key="1">
    <citation type="submission" date="2020-01" db="EMBL/GenBank/DDBJ databases">
        <title>Sphingomonas sp. strain CSW-10.</title>
        <authorList>
            <person name="Chen W.-M."/>
        </authorList>
    </citation>
    <scope>NUCLEOTIDE SEQUENCE [LARGE SCALE GENOMIC DNA]</scope>
    <source>
        <strain evidence="11 12">CSW-10</strain>
    </source>
</reference>
<dbReference type="FunFam" id="1.10.287.130:FF:000001">
    <property type="entry name" value="Two-component sensor histidine kinase"/>
    <property type="match status" value="1"/>
</dbReference>
<dbReference type="InterPro" id="IPR004358">
    <property type="entry name" value="Sig_transdc_His_kin-like_C"/>
</dbReference>
<dbReference type="InterPro" id="IPR005467">
    <property type="entry name" value="His_kinase_dom"/>
</dbReference>
<keyword evidence="6" id="KW-0902">Two-component regulatory system</keyword>
<dbReference type="PROSITE" id="PS50109">
    <property type="entry name" value="HIS_KIN"/>
    <property type="match status" value="1"/>
</dbReference>
<feature type="signal peptide" evidence="9">
    <location>
        <begin position="1"/>
        <end position="22"/>
    </location>
</feature>
<dbReference type="EMBL" id="CP053015">
    <property type="protein sequence ID" value="QJQ32495.1"/>
    <property type="molecule type" value="Genomic_DNA"/>
</dbReference>
<dbReference type="InterPro" id="IPR036890">
    <property type="entry name" value="HATPase_C_sf"/>
</dbReference>